<protein>
    <submittedName>
        <fullName evidence="1">Uncharacterized protein</fullName>
    </submittedName>
</protein>
<accession>A0A1V6CCQ9</accession>
<evidence type="ECO:0000313" key="1">
    <source>
        <dbReference type="EMBL" id="OQB74636.1"/>
    </source>
</evidence>
<gene>
    <name evidence="1" type="ORF">BWX89_00399</name>
</gene>
<sequence>MNSILFESHARDDSVRFGEPTKTYFSSITTNFACKTEDFLFQSLIRAFLFSL</sequence>
<dbReference type="Proteomes" id="UP000485562">
    <property type="component" value="Unassembled WGS sequence"/>
</dbReference>
<dbReference type="AlphaFoldDB" id="A0A1V6CCQ9"/>
<name>A0A1V6CCQ9_UNCT6</name>
<dbReference type="EMBL" id="MWDQ01000034">
    <property type="protein sequence ID" value="OQB74636.1"/>
    <property type="molecule type" value="Genomic_DNA"/>
</dbReference>
<proteinExistence type="predicted"/>
<comment type="caution">
    <text evidence="1">The sequence shown here is derived from an EMBL/GenBank/DDBJ whole genome shotgun (WGS) entry which is preliminary data.</text>
</comment>
<reference evidence="1" key="1">
    <citation type="submission" date="2017-02" db="EMBL/GenBank/DDBJ databases">
        <title>Delving into the versatile metabolic prowess of the omnipresent phylum Bacteroidetes.</title>
        <authorList>
            <person name="Nobu M.K."/>
            <person name="Mei R."/>
            <person name="Narihiro T."/>
            <person name="Kuroda K."/>
            <person name="Liu W.-T."/>
        </authorList>
    </citation>
    <scope>NUCLEOTIDE SEQUENCE</scope>
    <source>
        <strain evidence="1">ADurb.Bin131</strain>
    </source>
</reference>
<organism evidence="1">
    <name type="scientific">candidate division TA06 bacterium ADurb.Bin131</name>
    <dbReference type="NCBI Taxonomy" id="1852827"/>
    <lineage>
        <taxon>Bacteria</taxon>
        <taxon>Bacteria division TA06</taxon>
    </lineage>
</organism>